<proteinExistence type="predicted"/>
<keyword evidence="2" id="KW-0812">Transmembrane</keyword>
<keyword evidence="2" id="KW-0472">Membrane</keyword>
<dbReference type="OrthoDB" id="5241668at2"/>
<dbReference type="Pfam" id="PF14258">
    <property type="entry name" value="DUF4350"/>
    <property type="match status" value="1"/>
</dbReference>
<feature type="domain" description="DUF4350" evidence="3">
    <location>
        <begin position="74"/>
        <end position="270"/>
    </location>
</feature>
<protein>
    <recommendedName>
        <fullName evidence="3">DUF4350 domain-containing protein</fullName>
    </recommendedName>
</protein>
<accession>A0A840XBM8</accession>
<evidence type="ECO:0000256" key="2">
    <source>
        <dbReference type="SAM" id="Phobius"/>
    </source>
</evidence>
<organism evidence="4 5">
    <name type="scientific">Microcella frigidaquae</name>
    <dbReference type="NCBI Taxonomy" id="424758"/>
    <lineage>
        <taxon>Bacteria</taxon>
        <taxon>Bacillati</taxon>
        <taxon>Actinomycetota</taxon>
        <taxon>Actinomycetes</taxon>
        <taxon>Micrococcales</taxon>
        <taxon>Microbacteriaceae</taxon>
        <taxon>Microcella</taxon>
    </lineage>
</organism>
<dbReference type="EMBL" id="JACHBS010000001">
    <property type="protein sequence ID" value="MBB5618554.1"/>
    <property type="molecule type" value="Genomic_DNA"/>
</dbReference>
<evidence type="ECO:0000313" key="5">
    <source>
        <dbReference type="Proteomes" id="UP000552883"/>
    </source>
</evidence>
<feature type="transmembrane region" description="Helical" evidence="2">
    <location>
        <begin position="41"/>
        <end position="60"/>
    </location>
</feature>
<sequence>MSAPVTRPGAGRASGLDADLNSELSALVMTPTVRRSVRRSLYWAIVTAGLIVLGVVLLAVNGAAREPRPFGAAETAPVGSRAVVEVLRDAGVEVVEVDRLSAALEAAESAAESPAGAGATLLVADVREILDDTQWPQLLGAAEHLVLVQPSQAALDALRIDALTAGALAVDADDAPVAGGIELAAGCPLPAAQRAESIRADGIGYSTLEGLVCFDAGEAGAGLIRLGEGDGAGSGAGEATGDVSVLGAATVLQNGEITRAGNAALALGLLGEHPTLVWYQPSPADATAPSPAELTPDWLNPLAWLAVLVGLAAAFWRGRRFGPVVIENLPVTVKTTETMEGRARLYAREGSRLRALDALRVGTLRRLAEGLALGRAAGVDDIVTAVVGITGRDAAVVRALLIDREPATDRELVALSDQLLELERLVARRVGLEDFPSGGSGSGTTTTISTSTATEPTGRMDA</sequence>
<evidence type="ECO:0000256" key="1">
    <source>
        <dbReference type="SAM" id="MobiDB-lite"/>
    </source>
</evidence>
<dbReference type="RefSeq" id="WP_153981771.1">
    <property type="nucleotide sequence ID" value="NZ_BAAANZ010000003.1"/>
</dbReference>
<keyword evidence="2" id="KW-1133">Transmembrane helix</keyword>
<evidence type="ECO:0000313" key="4">
    <source>
        <dbReference type="EMBL" id="MBB5618554.1"/>
    </source>
</evidence>
<dbReference type="AlphaFoldDB" id="A0A840XBM8"/>
<feature type="compositionally biased region" description="Low complexity" evidence="1">
    <location>
        <begin position="443"/>
        <end position="462"/>
    </location>
</feature>
<keyword evidence="5" id="KW-1185">Reference proteome</keyword>
<evidence type="ECO:0000259" key="3">
    <source>
        <dbReference type="Pfam" id="PF14258"/>
    </source>
</evidence>
<comment type="caution">
    <text evidence="4">The sequence shown here is derived from an EMBL/GenBank/DDBJ whole genome shotgun (WGS) entry which is preliminary data.</text>
</comment>
<reference evidence="4 5" key="1">
    <citation type="submission" date="2020-08" db="EMBL/GenBank/DDBJ databases">
        <title>Sequencing the genomes of 1000 actinobacteria strains.</title>
        <authorList>
            <person name="Klenk H.-P."/>
        </authorList>
    </citation>
    <scope>NUCLEOTIDE SEQUENCE [LARGE SCALE GENOMIC DNA]</scope>
    <source>
        <strain evidence="4 5">DSM 23889</strain>
    </source>
</reference>
<dbReference type="InterPro" id="IPR025646">
    <property type="entry name" value="DUF4350"/>
</dbReference>
<gene>
    <name evidence="4" type="ORF">BJ959_002050</name>
</gene>
<dbReference type="Proteomes" id="UP000552883">
    <property type="component" value="Unassembled WGS sequence"/>
</dbReference>
<feature type="region of interest" description="Disordered" evidence="1">
    <location>
        <begin position="435"/>
        <end position="462"/>
    </location>
</feature>
<name>A0A840XBM8_9MICO</name>